<evidence type="ECO:0000313" key="1">
    <source>
        <dbReference type="EMBL" id="QJA73182.1"/>
    </source>
</evidence>
<name>A0A6M3JW18_9ZZZZ</name>
<dbReference type="AlphaFoldDB" id="A0A6M3JW18"/>
<accession>A0A6M3JW18</accession>
<dbReference type="EMBL" id="MT142008">
    <property type="protein sequence ID" value="QJA73182.1"/>
    <property type="molecule type" value="Genomic_DNA"/>
</dbReference>
<protein>
    <submittedName>
        <fullName evidence="1">Uncharacterized protein</fullName>
    </submittedName>
</protein>
<reference evidence="1" key="1">
    <citation type="submission" date="2020-03" db="EMBL/GenBank/DDBJ databases">
        <title>The deep terrestrial virosphere.</title>
        <authorList>
            <person name="Holmfeldt K."/>
            <person name="Nilsson E."/>
            <person name="Simone D."/>
            <person name="Lopez-Fernandez M."/>
            <person name="Wu X."/>
            <person name="de Brujin I."/>
            <person name="Lundin D."/>
            <person name="Andersson A."/>
            <person name="Bertilsson S."/>
            <person name="Dopson M."/>
        </authorList>
    </citation>
    <scope>NUCLEOTIDE SEQUENCE</scope>
    <source>
        <strain evidence="1">MM415A02446</strain>
    </source>
</reference>
<organism evidence="1">
    <name type="scientific">viral metagenome</name>
    <dbReference type="NCBI Taxonomy" id="1070528"/>
    <lineage>
        <taxon>unclassified sequences</taxon>
        <taxon>metagenomes</taxon>
        <taxon>organismal metagenomes</taxon>
    </lineage>
</organism>
<gene>
    <name evidence="1" type="ORF">MM415A02446_0009</name>
</gene>
<proteinExistence type="predicted"/>
<sequence length="286" mass="32649">MDKREKLAKIPVETHLYKGKRYLTLDGVERILQSLTREGDEDGLLPLKRMREIVQDNQTKYRGELAIAEACIQIRNEQQALTKAQVAGEIENRPKIVCLCGSTRFIQEFQDHYARLTDEGCIVLTVGRVVPQHEQHLERKKKLDELHLRKIDLADEVLVLNVGGYIGESTANEIAYAEKKGKPVKYLEARYGGREMNFRKKPVTIQAIQWDGKNLNELRMFMKPDYPAHGTEAYPDCLIIATLEGNHRANIGDWIIRGVKGEFYPCKPDIFQETYEPVSPKGGVEG</sequence>